<keyword evidence="5 8" id="KW-0687">Ribonucleoprotein</keyword>
<evidence type="ECO:0000256" key="3">
    <source>
        <dbReference type="ARBA" id="ARBA00022884"/>
    </source>
</evidence>
<dbReference type="EMBL" id="CADCVH010000006">
    <property type="protein sequence ID" value="CAA9444417.1"/>
    <property type="molecule type" value="Genomic_DNA"/>
</dbReference>
<dbReference type="AlphaFoldDB" id="A0A6J4QQQ1"/>
<evidence type="ECO:0000256" key="5">
    <source>
        <dbReference type="ARBA" id="ARBA00023274"/>
    </source>
</evidence>
<comment type="subunit">
    <text evidence="7 8">Part of the 30S ribosomal subunit. Contacts proteins S5 and S12.</text>
</comment>
<dbReference type="SUPFAM" id="SSF56047">
    <property type="entry name" value="Ribosomal protein S8"/>
    <property type="match status" value="1"/>
</dbReference>
<dbReference type="Gene3D" id="3.30.1370.30">
    <property type="match status" value="1"/>
</dbReference>
<comment type="similarity">
    <text evidence="1 8 9">Belongs to the universal ribosomal protein uS8 family.</text>
</comment>
<keyword evidence="4 8" id="KW-0689">Ribosomal protein</keyword>
<dbReference type="InterPro" id="IPR047863">
    <property type="entry name" value="Ribosomal_uS8_CS"/>
</dbReference>
<dbReference type="GO" id="GO:1990904">
    <property type="term" value="C:ribonucleoprotein complex"/>
    <property type="evidence" value="ECO:0007669"/>
    <property type="project" value="UniProtKB-KW"/>
</dbReference>
<reference evidence="10" key="1">
    <citation type="submission" date="2020-02" db="EMBL/GenBank/DDBJ databases">
        <authorList>
            <person name="Meier V. D."/>
        </authorList>
    </citation>
    <scope>NUCLEOTIDE SEQUENCE</scope>
    <source>
        <strain evidence="10">AVDCRST_MAG02</strain>
    </source>
</reference>
<dbReference type="PROSITE" id="PS00053">
    <property type="entry name" value="RIBOSOMAL_S8"/>
    <property type="match status" value="1"/>
</dbReference>
<evidence type="ECO:0000256" key="1">
    <source>
        <dbReference type="ARBA" id="ARBA00006471"/>
    </source>
</evidence>
<dbReference type="GO" id="GO:0003735">
    <property type="term" value="F:structural constituent of ribosome"/>
    <property type="evidence" value="ECO:0007669"/>
    <property type="project" value="InterPro"/>
</dbReference>
<keyword evidence="2 8" id="KW-0699">rRNA-binding</keyword>
<dbReference type="HAMAP" id="MF_01302_B">
    <property type="entry name" value="Ribosomal_uS8_B"/>
    <property type="match status" value="1"/>
</dbReference>
<evidence type="ECO:0000256" key="6">
    <source>
        <dbReference type="ARBA" id="ARBA00035258"/>
    </source>
</evidence>
<dbReference type="NCBIfam" id="NF001109">
    <property type="entry name" value="PRK00136.1"/>
    <property type="match status" value="1"/>
</dbReference>
<evidence type="ECO:0000256" key="9">
    <source>
        <dbReference type="RuleBase" id="RU003660"/>
    </source>
</evidence>
<organism evidence="10">
    <name type="scientific">uncultured Rubrobacteraceae bacterium</name>
    <dbReference type="NCBI Taxonomy" id="349277"/>
    <lineage>
        <taxon>Bacteria</taxon>
        <taxon>Bacillati</taxon>
        <taxon>Actinomycetota</taxon>
        <taxon>Rubrobacteria</taxon>
        <taxon>Rubrobacterales</taxon>
        <taxon>Rubrobacteraceae</taxon>
        <taxon>environmental samples</taxon>
    </lineage>
</organism>
<gene>
    <name evidence="8" type="primary">rpsH</name>
    <name evidence="10" type="ORF">AVDCRST_MAG02-74</name>
</gene>
<dbReference type="GO" id="GO:0005737">
    <property type="term" value="C:cytoplasm"/>
    <property type="evidence" value="ECO:0007669"/>
    <property type="project" value="UniProtKB-ARBA"/>
</dbReference>
<dbReference type="InterPro" id="IPR035987">
    <property type="entry name" value="Ribosomal_uS8_sf"/>
</dbReference>
<dbReference type="GO" id="GO:0019843">
    <property type="term" value="F:rRNA binding"/>
    <property type="evidence" value="ECO:0007669"/>
    <property type="project" value="UniProtKB-UniRule"/>
</dbReference>
<dbReference type="Gene3D" id="3.30.1490.10">
    <property type="match status" value="1"/>
</dbReference>
<keyword evidence="3 8" id="KW-0694">RNA-binding</keyword>
<dbReference type="FunFam" id="3.30.1370.30:FF:000002">
    <property type="entry name" value="30S ribosomal protein S8"/>
    <property type="match status" value="1"/>
</dbReference>
<dbReference type="PANTHER" id="PTHR11758">
    <property type="entry name" value="40S RIBOSOMAL PROTEIN S15A"/>
    <property type="match status" value="1"/>
</dbReference>
<evidence type="ECO:0000256" key="2">
    <source>
        <dbReference type="ARBA" id="ARBA00022730"/>
    </source>
</evidence>
<name>A0A6J4QQQ1_9ACTN</name>
<evidence type="ECO:0000256" key="4">
    <source>
        <dbReference type="ARBA" id="ARBA00022980"/>
    </source>
</evidence>
<accession>A0A6J4QQQ1</accession>
<dbReference type="Pfam" id="PF00410">
    <property type="entry name" value="Ribosomal_S8"/>
    <property type="match status" value="1"/>
</dbReference>
<dbReference type="GO" id="GO:0005840">
    <property type="term" value="C:ribosome"/>
    <property type="evidence" value="ECO:0007669"/>
    <property type="project" value="UniProtKB-KW"/>
</dbReference>
<dbReference type="FunFam" id="3.30.1490.10:FF:000001">
    <property type="entry name" value="30S ribosomal protein S8"/>
    <property type="match status" value="1"/>
</dbReference>
<dbReference type="InterPro" id="IPR000630">
    <property type="entry name" value="Ribosomal_uS8"/>
</dbReference>
<evidence type="ECO:0000256" key="7">
    <source>
        <dbReference type="ARBA" id="ARBA00046740"/>
    </source>
</evidence>
<evidence type="ECO:0000256" key="8">
    <source>
        <dbReference type="HAMAP-Rule" id="MF_01302"/>
    </source>
</evidence>
<evidence type="ECO:0000313" key="10">
    <source>
        <dbReference type="EMBL" id="CAA9444417.1"/>
    </source>
</evidence>
<dbReference type="GO" id="GO:0006412">
    <property type="term" value="P:translation"/>
    <property type="evidence" value="ECO:0007669"/>
    <property type="project" value="UniProtKB-UniRule"/>
</dbReference>
<comment type="function">
    <text evidence="8">One of the primary rRNA binding proteins, it binds directly to 16S rRNA central domain where it helps coordinate assembly of the platform of the 30S subunit.</text>
</comment>
<sequence>MTVTDPIADFLTRIRNAHMAKQDVVRIPHSKMKAEIARILLQEGYVQEVSEQGTGVDKRLVIGLKYGPDGRRGITGLRRMSRPGRRVYRKQTNIPRVLDGLGVAILSTSKGVLTDHQARRQGIGGEVLCFVY</sequence>
<proteinExistence type="inferred from homology"/>
<protein>
    <recommendedName>
        <fullName evidence="6 8">Small ribosomal subunit protein uS8</fullName>
    </recommendedName>
</protein>